<dbReference type="Proteomes" id="UP000177159">
    <property type="component" value="Unassembled WGS sequence"/>
</dbReference>
<comment type="caution">
    <text evidence="1">The sequence shown here is derived from an EMBL/GenBank/DDBJ whole genome shotgun (WGS) entry which is preliminary data.</text>
</comment>
<evidence type="ECO:0000313" key="2">
    <source>
        <dbReference type="Proteomes" id="UP000177159"/>
    </source>
</evidence>
<dbReference type="EMBL" id="MFZM01000005">
    <property type="protein sequence ID" value="OGK24597.1"/>
    <property type="molecule type" value="Genomic_DNA"/>
</dbReference>
<organism evidence="1 2">
    <name type="scientific">Candidatus Roizmanbacteria bacterium RIFCSPHIGHO2_02_FULL_37_24</name>
    <dbReference type="NCBI Taxonomy" id="1802037"/>
    <lineage>
        <taxon>Bacteria</taxon>
        <taxon>Candidatus Roizmaniibacteriota</taxon>
    </lineage>
</organism>
<dbReference type="InterPro" id="IPR043722">
    <property type="entry name" value="DUF5663"/>
</dbReference>
<proteinExistence type="predicted"/>
<accession>A0A1F7GZN9</accession>
<protein>
    <submittedName>
        <fullName evidence="1">Uncharacterized protein</fullName>
    </submittedName>
</protein>
<sequence>MDDQNTQQQNNQLTIPQEVRTYLEGMLQDAGMTMEDDDMKEEMIKELYLRLDAYITSVVATALPKMHLDEFIKMNEEKKSREEIEKFLIDNMPHSKEVFAKAFADFRQLYLGNVKKAREGEGAN</sequence>
<dbReference type="AlphaFoldDB" id="A0A1F7GZN9"/>
<reference evidence="1 2" key="1">
    <citation type="journal article" date="2016" name="Nat. Commun.">
        <title>Thousands of microbial genomes shed light on interconnected biogeochemical processes in an aquifer system.</title>
        <authorList>
            <person name="Anantharaman K."/>
            <person name="Brown C.T."/>
            <person name="Hug L.A."/>
            <person name="Sharon I."/>
            <person name="Castelle C.J."/>
            <person name="Probst A.J."/>
            <person name="Thomas B.C."/>
            <person name="Singh A."/>
            <person name="Wilkins M.J."/>
            <person name="Karaoz U."/>
            <person name="Brodie E.L."/>
            <person name="Williams K.H."/>
            <person name="Hubbard S.S."/>
            <person name="Banfield J.F."/>
        </authorList>
    </citation>
    <scope>NUCLEOTIDE SEQUENCE [LARGE SCALE GENOMIC DNA]</scope>
</reference>
<dbReference type="Pfam" id="PF18908">
    <property type="entry name" value="DUF5663"/>
    <property type="match status" value="1"/>
</dbReference>
<name>A0A1F7GZN9_9BACT</name>
<evidence type="ECO:0000313" key="1">
    <source>
        <dbReference type="EMBL" id="OGK24597.1"/>
    </source>
</evidence>
<gene>
    <name evidence="1" type="ORF">A3C24_02295</name>
</gene>